<keyword evidence="7" id="KW-0482">Metalloprotease</keyword>
<dbReference type="KEGG" id="htq:FRZ44_37890"/>
<dbReference type="GO" id="GO:0008234">
    <property type="term" value="F:cysteine-type peptidase activity"/>
    <property type="evidence" value="ECO:0007669"/>
    <property type="project" value="UniProtKB-KW"/>
</dbReference>
<keyword evidence="4" id="KW-0378">Hydrolase</keyword>
<evidence type="ECO:0000313" key="9">
    <source>
        <dbReference type="EMBL" id="QEX18482.1"/>
    </source>
</evidence>
<reference evidence="9 10" key="1">
    <citation type="submission" date="2019-08" db="EMBL/GenBank/DDBJ databases">
        <title>Hyperibacter terrae gen. nov., sp. nov. and Hyperibacter viscosus sp. nov., two new members in the family Rhodospirillaceae isolated from the rhizosphere of Hypericum perforatum.</title>
        <authorList>
            <person name="Noviana Z."/>
        </authorList>
    </citation>
    <scope>NUCLEOTIDE SEQUENCE [LARGE SCALE GENOMIC DNA]</scope>
    <source>
        <strain evidence="9 10">R5913</strain>
    </source>
</reference>
<keyword evidence="3" id="KW-0479">Metal-binding</keyword>
<evidence type="ECO:0000256" key="6">
    <source>
        <dbReference type="ARBA" id="ARBA00022833"/>
    </source>
</evidence>
<evidence type="ECO:0000256" key="7">
    <source>
        <dbReference type="ARBA" id="ARBA00023049"/>
    </source>
</evidence>
<sequence length="259" mass="28211">MSFEDCNTEAVSAAARAHAVAAWPNEAVGFVVAGVYEPQANIAIESAETFAVTDAAYLDAVSRGLQGIVHSHPVLDGQYPVAWPSASDMRAQIATDLPWGIVVAGKESAVPPFWWGDAVPMPKLKGRPFRHGVTDCMSLIRDWYRQERGVTLPVGPRDWDWWAKPEGAEGRNLYLENFGPAGFTVVDKATAQRGDVFLAKAGLKTTVPNHGAVYLGRGLILHHKAGRLGFDPSRLSIEEPVARWMPFITHCLRHESSGS</sequence>
<comment type="similarity">
    <text evidence="1">Belongs to the peptidase C40 family.</text>
</comment>
<dbReference type="Proteomes" id="UP000326202">
    <property type="component" value="Chromosome"/>
</dbReference>
<dbReference type="EMBL" id="CP042906">
    <property type="protein sequence ID" value="QEX18482.1"/>
    <property type="molecule type" value="Genomic_DNA"/>
</dbReference>
<dbReference type="GO" id="GO:0006508">
    <property type="term" value="P:proteolysis"/>
    <property type="evidence" value="ECO:0007669"/>
    <property type="project" value="UniProtKB-KW"/>
</dbReference>
<evidence type="ECO:0000256" key="4">
    <source>
        <dbReference type="ARBA" id="ARBA00022801"/>
    </source>
</evidence>
<dbReference type="AlphaFoldDB" id="A0A5J6MLK5"/>
<dbReference type="Pfam" id="PF00877">
    <property type="entry name" value="NLPC_P60"/>
    <property type="match status" value="1"/>
</dbReference>
<dbReference type="InterPro" id="IPR000064">
    <property type="entry name" value="NLP_P60_dom"/>
</dbReference>
<evidence type="ECO:0000256" key="3">
    <source>
        <dbReference type="ARBA" id="ARBA00022723"/>
    </source>
</evidence>
<feature type="domain" description="NlpC/P60" evidence="8">
    <location>
        <begin position="95"/>
        <end position="255"/>
    </location>
</feature>
<evidence type="ECO:0000313" key="10">
    <source>
        <dbReference type="Proteomes" id="UP000326202"/>
    </source>
</evidence>
<dbReference type="SUPFAM" id="SSF102712">
    <property type="entry name" value="JAB1/MPN domain"/>
    <property type="match status" value="1"/>
</dbReference>
<evidence type="ECO:0000256" key="2">
    <source>
        <dbReference type="ARBA" id="ARBA00022670"/>
    </source>
</evidence>
<dbReference type="GO" id="GO:0008235">
    <property type="term" value="F:metalloexopeptidase activity"/>
    <property type="evidence" value="ECO:0007669"/>
    <property type="project" value="TreeGrafter"/>
</dbReference>
<proteinExistence type="inferred from homology"/>
<dbReference type="PANTHER" id="PTHR34858:SF1">
    <property type="entry name" value="CYSO-CYSTEINE PEPTIDASE"/>
    <property type="match status" value="1"/>
</dbReference>
<accession>A0A5J6MLK5</accession>
<keyword evidence="6" id="KW-0862">Zinc</keyword>
<dbReference type="RefSeq" id="WP_191908188.1">
    <property type="nucleotide sequence ID" value="NZ_CP042906.1"/>
</dbReference>
<protein>
    <submittedName>
        <fullName evidence="9">Tail protein</fullName>
    </submittedName>
</protein>
<dbReference type="PROSITE" id="PS51935">
    <property type="entry name" value="NLPC_P60"/>
    <property type="match status" value="1"/>
</dbReference>
<dbReference type="InterPro" id="IPR051929">
    <property type="entry name" value="VirAsm_ModProt"/>
</dbReference>
<keyword evidence="5" id="KW-0788">Thiol protease</keyword>
<organism evidence="9 10">
    <name type="scientific">Hypericibacter terrae</name>
    <dbReference type="NCBI Taxonomy" id="2602015"/>
    <lineage>
        <taxon>Bacteria</taxon>
        <taxon>Pseudomonadati</taxon>
        <taxon>Pseudomonadota</taxon>
        <taxon>Alphaproteobacteria</taxon>
        <taxon>Rhodospirillales</taxon>
        <taxon>Dongiaceae</taxon>
        <taxon>Hypericibacter</taxon>
    </lineage>
</organism>
<gene>
    <name evidence="9" type="ORF">FRZ44_37890</name>
</gene>
<evidence type="ECO:0000259" key="8">
    <source>
        <dbReference type="PROSITE" id="PS51935"/>
    </source>
</evidence>
<keyword evidence="2" id="KW-0645">Protease</keyword>
<dbReference type="InterPro" id="IPR038765">
    <property type="entry name" value="Papain-like_cys_pep_sf"/>
</dbReference>
<dbReference type="PANTHER" id="PTHR34858">
    <property type="entry name" value="CYSO-CYSTEINE PEPTIDASE"/>
    <property type="match status" value="1"/>
</dbReference>
<dbReference type="Gene3D" id="3.40.140.10">
    <property type="entry name" value="Cytidine Deaminase, domain 2"/>
    <property type="match status" value="1"/>
</dbReference>
<evidence type="ECO:0000256" key="5">
    <source>
        <dbReference type="ARBA" id="ARBA00022807"/>
    </source>
</evidence>
<dbReference type="GO" id="GO:0008270">
    <property type="term" value="F:zinc ion binding"/>
    <property type="evidence" value="ECO:0007669"/>
    <property type="project" value="TreeGrafter"/>
</dbReference>
<evidence type="ECO:0000256" key="1">
    <source>
        <dbReference type="ARBA" id="ARBA00007074"/>
    </source>
</evidence>
<dbReference type="Gene3D" id="3.90.1720.10">
    <property type="entry name" value="endopeptidase domain like (from Nostoc punctiforme)"/>
    <property type="match status" value="1"/>
</dbReference>
<name>A0A5J6MLK5_9PROT</name>
<dbReference type="SUPFAM" id="SSF54001">
    <property type="entry name" value="Cysteine proteinases"/>
    <property type="match status" value="1"/>
</dbReference>
<keyword evidence="10" id="KW-1185">Reference proteome</keyword>